<organism evidence="1 2">
    <name type="scientific">Diphasiastrum complanatum</name>
    <name type="common">Issler's clubmoss</name>
    <name type="synonym">Lycopodium complanatum</name>
    <dbReference type="NCBI Taxonomy" id="34168"/>
    <lineage>
        <taxon>Eukaryota</taxon>
        <taxon>Viridiplantae</taxon>
        <taxon>Streptophyta</taxon>
        <taxon>Embryophyta</taxon>
        <taxon>Tracheophyta</taxon>
        <taxon>Lycopodiopsida</taxon>
        <taxon>Lycopodiales</taxon>
        <taxon>Lycopodiaceae</taxon>
        <taxon>Lycopodioideae</taxon>
        <taxon>Diphasiastrum</taxon>
    </lineage>
</organism>
<sequence length="263" mass="29436">MASRPSSFLITWINLLTTILSLGVISIGIWLTTKHGDCEKFLTTPVFIIGGCVFIISLLGFIGAWKESSCLLWIIQYLAVMFLLLCVIAVFTIFAFVVTNSGAGHIVSGQGYKEYRFGDYSHWLQRRMSNPQNWMHLRSCLVRSQYCSNLQKSVDQLKETEVNSVESGCCRPPTECGYPMLNSSFFDLHPPLSPDTDCLTYENDPGEKCFGCNSCKAGVAQFIKQKWRTVAIFNILVFLMLSVFYSVGCCARRGVSVASYSKV</sequence>
<protein>
    <submittedName>
        <fullName evidence="1">Uncharacterized protein</fullName>
    </submittedName>
</protein>
<evidence type="ECO:0000313" key="1">
    <source>
        <dbReference type="EMBL" id="KAJ7559100.1"/>
    </source>
</evidence>
<gene>
    <name evidence="1" type="ORF">O6H91_04G069900</name>
</gene>
<name>A0ACC2DYC4_DIPCM</name>
<accession>A0ACC2DYC4</accession>
<dbReference type="EMBL" id="CM055095">
    <property type="protein sequence ID" value="KAJ7559100.1"/>
    <property type="molecule type" value="Genomic_DNA"/>
</dbReference>
<proteinExistence type="predicted"/>
<reference evidence="2" key="1">
    <citation type="journal article" date="2024" name="Proc. Natl. Acad. Sci. U.S.A.">
        <title>Extraordinary preservation of gene collinearity over three hundred million years revealed in homosporous lycophytes.</title>
        <authorList>
            <person name="Li C."/>
            <person name="Wickell D."/>
            <person name="Kuo L.Y."/>
            <person name="Chen X."/>
            <person name="Nie B."/>
            <person name="Liao X."/>
            <person name="Peng D."/>
            <person name="Ji J."/>
            <person name="Jenkins J."/>
            <person name="Williams M."/>
            <person name="Shu S."/>
            <person name="Plott C."/>
            <person name="Barry K."/>
            <person name="Rajasekar S."/>
            <person name="Grimwood J."/>
            <person name="Han X."/>
            <person name="Sun S."/>
            <person name="Hou Z."/>
            <person name="He W."/>
            <person name="Dai G."/>
            <person name="Sun C."/>
            <person name="Schmutz J."/>
            <person name="Leebens-Mack J.H."/>
            <person name="Li F.W."/>
            <person name="Wang L."/>
        </authorList>
    </citation>
    <scope>NUCLEOTIDE SEQUENCE [LARGE SCALE GENOMIC DNA]</scope>
    <source>
        <strain evidence="2">cv. PW_Plant_1</strain>
    </source>
</reference>
<comment type="caution">
    <text evidence="1">The sequence shown here is derived from an EMBL/GenBank/DDBJ whole genome shotgun (WGS) entry which is preliminary data.</text>
</comment>
<dbReference type="Proteomes" id="UP001162992">
    <property type="component" value="Chromosome 4"/>
</dbReference>
<evidence type="ECO:0000313" key="2">
    <source>
        <dbReference type="Proteomes" id="UP001162992"/>
    </source>
</evidence>
<keyword evidence="2" id="KW-1185">Reference proteome</keyword>